<dbReference type="InterPro" id="IPR001965">
    <property type="entry name" value="Znf_PHD"/>
</dbReference>
<evidence type="ECO:0000256" key="6">
    <source>
        <dbReference type="SAM" id="MobiDB-lite"/>
    </source>
</evidence>
<dbReference type="EnsemblPlants" id="EMT16754">
    <property type="protein sequence ID" value="EMT16754"/>
    <property type="gene ID" value="F775_22373"/>
</dbReference>
<keyword evidence="2" id="KW-0863">Zinc-finger</keyword>
<feature type="region of interest" description="Disordered" evidence="6">
    <location>
        <begin position="601"/>
        <end position="673"/>
    </location>
</feature>
<sequence length="1048" mass="115879">MDALSSHAWLTICHPSFLMKLRGSRVKQADSGSPGERDLCFYSKSFDGKRHTTEHCNNDVSFSELEGTFSAPVRKKRGTRAPPSSRCLRGKKDDNDNVMSSDDAITEEGHAGKSHSITHIKESIDWKTGGLDLRKTGFSGSSSDFAASPSSRKAKEQNHGEIAVGSSADPTGQSVSVNEARENSRALKNTSNVQTTTVKKTTAEDKTSRAIMDDVFNAEMDSTSSDDESAEEVEDVKVCDICGDVGDEVKLAVCNRCNDGAEHTYCMRDMMEKVPDGEWFCEECQTEVEYEKEKLEKPQVKLVTSKEESVQGKISKPFNDANSRSPCENEVEDETVGRQERNEANQGIDMVEDAKIPPVAKQNIPEPGGLSMESYSRKGIPLPRESSFRLDIEKGKQPTPQVPILLGSNASKNQAPPLNVSSTTSARAFPWDSNRRELYLSRFDAGQLSKSTSFNSSKVPKVKQLVNEVPQKTKTLKDQLSCSMRKEGPTSFSTKSASFKKPKTCEPANKAKSSIIPPAEELSVMNLPVSRNVSNDRGTSILGCPSITGPLAFPVQSKAESAAQRLTTGSNMSASSNSGHFTQFCGVDKLGLSAMKPLSERNLKDASAKRNKMSEATEKATSRLADQSDRILKCGPYHDPVYRPKDMSSGRSVPSSSTISSDPMDKSSRGFSPVDKTIVSTVPELDYIWQGDFELWRTGRSPELCDGFQAHLSCSASPKVLEVAKKFPSRVQLEELPRRNSWPTQFQQNGPTYENIGVFFFARDAQSYEHHYSKLVQNMLINDLALRGNIETAELIIFPSNILSKNSQSWNSYTNSRWNMFYFLWGVFKVKREDHWNLPLDVPISKCETDLNEDPLTVDPHTSVLSSSRSLSEDQNNGADPACYLVKSATSAEHQCLQTSEANRQGCSNGDNSSVQAVGGRDLEDHCHDSSMTCCLTNNRRANNDFSTAPAGKQKRSKASSWHEAVLEGMTTIEKSRRVKAWEPIALPKGKKVVKCKWVKQDPHGKIGRYKRPKVVRPYPAPCASRSYVHRATLFCSQTYGTDYHVQC</sequence>
<dbReference type="SMART" id="SM00249">
    <property type="entry name" value="PHD"/>
    <property type="match status" value="1"/>
</dbReference>
<dbReference type="InterPro" id="IPR013083">
    <property type="entry name" value="Znf_RING/FYVE/PHD"/>
</dbReference>
<dbReference type="Pfam" id="PF23121">
    <property type="entry name" value="SPOC_AIPP2"/>
    <property type="match status" value="1"/>
</dbReference>
<feature type="compositionally biased region" description="Low complexity" evidence="6">
    <location>
        <begin position="140"/>
        <end position="151"/>
    </location>
</feature>
<dbReference type="GO" id="GO:0140566">
    <property type="term" value="F:histone reader activity"/>
    <property type="evidence" value="ECO:0007669"/>
    <property type="project" value="InterPro"/>
</dbReference>
<dbReference type="Gene3D" id="3.30.40.10">
    <property type="entry name" value="Zinc/RING finger domain, C3HC4 (zinc finger)"/>
    <property type="match status" value="1"/>
</dbReference>
<evidence type="ECO:0000256" key="4">
    <source>
        <dbReference type="ARBA" id="ARBA00023015"/>
    </source>
</evidence>
<dbReference type="AlphaFoldDB" id="R7WDE3"/>
<evidence type="ECO:0000256" key="1">
    <source>
        <dbReference type="ARBA" id="ARBA00022723"/>
    </source>
</evidence>
<dbReference type="GO" id="GO:0008270">
    <property type="term" value="F:zinc ion binding"/>
    <property type="evidence" value="ECO:0007669"/>
    <property type="project" value="UniProtKB-KW"/>
</dbReference>
<keyword evidence="4" id="KW-0805">Transcription regulation</keyword>
<dbReference type="PANTHER" id="PTHR33304">
    <property type="match status" value="1"/>
</dbReference>
<protein>
    <submittedName>
        <fullName evidence="7">Bromodomain adjacent to zinc finger domain protein 1A</fullName>
    </submittedName>
</protein>
<feature type="compositionally biased region" description="Basic and acidic residues" evidence="6">
    <location>
        <begin position="601"/>
        <end position="632"/>
    </location>
</feature>
<dbReference type="InterPro" id="IPR056280">
    <property type="entry name" value="AIPP2-like_SPOC"/>
</dbReference>
<feature type="region of interest" description="Disordered" evidence="6">
    <location>
        <begin position="858"/>
        <end position="877"/>
    </location>
</feature>
<feature type="compositionally biased region" description="Polar residues" evidence="6">
    <location>
        <begin position="186"/>
        <end position="200"/>
    </location>
</feature>
<dbReference type="ExpressionAtlas" id="R7WDE3">
    <property type="expression patterns" value="baseline"/>
</dbReference>
<evidence type="ECO:0000256" key="2">
    <source>
        <dbReference type="ARBA" id="ARBA00022771"/>
    </source>
</evidence>
<dbReference type="InterPro" id="IPR049914">
    <property type="entry name" value="PHD1-3/5-6"/>
</dbReference>
<keyword evidence="3" id="KW-0862">Zinc</keyword>
<feature type="region of interest" description="Disordered" evidence="6">
    <location>
        <begin position="313"/>
        <end position="338"/>
    </location>
</feature>
<dbReference type="GO" id="GO:0034244">
    <property type="term" value="P:negative regulation of transcription elongation by RNA polymerase II"/>
    <property type="evidence" value="ECO:0007669"/>
    <property type="project" value="InterPro"/>
</dbReference>
<dbReference type="InterPro" id="IPR019787">
    <property type="entry name" value="Znf_PHD-finger"/>
</dbReference>
<proteinExistence type="predicted"/>
<accession>R7WDE3</accession>
<evidence type="ECO:0000256" key="3">
    <source>
        <dbReference type="ARBA" id="ARBA00022833"/>
    </source>
</evidence>
<evidence type="ECO:0000256" key="5">
    <source>
        <dbReference type="ARBA" id="ARBA00023163"/>
    </source>
</evidence>
<feature type="compositionally biased region" description="Low complexity" evidence="6">
    <location>
        <begin position="489"/>
        <end position="499"/>
    </location>
</feature>
<keyword evidence="1" id="KW-0479">Metal-binding</keyword>
<dbReference type="PANTHER" id="PTHR33304:SF61">
    <property type="entry name" value="RING_FYVE_PHD ZINC FINGER SUPERFAMILY PROTEIN"/>
    <property type="match status" value="1"/>
</dbReference>
<reference evidence="7" key="1">
    <citation type="submission" date="2015-06" db="UniProtKB">
        <authorList>
            <consortium name="EnsemblPlants"/>
        </authorList>
    </citation>
    <scope>IDENTIFICATION</scope>
</reference>
<dbReference type="PROSITE" id="PS50016">
    <property type="entry name" value="ZF_PHD_2"/>
    <property type="match status" value="1"/>
</dbReference>
<feature type="region of interest" description="Disordered" evidence="6">
    <location>
        <begin position="73"/>
        <end position="101"/>
    </location>
</feature>
<dbReference type="SUPFAM" id="SSF57903">
    <property type="entry name" value="FYVE/PHD zinc finger"/>
    <property type="match status" value="1"/>
</dbReference>
<feature type="region of interest" description="Disordered" evidence="6">
    <location>
        <begin position="484"/>
        <end position="511"/>
    </location>
</feature>
<feature type="region of interest" description="Disordered" evidence="6">
    <location>
        <begin position="140"/>
        <end position="206"/>
    </location>
</feature>
<feature type="compositionally biased region" description="Low complexity" evidence="6">
    <location>
        <begin position="649"/>
        <end position="662"/>
    </location>
</feature>
<keyword evidence="5" id="KW-0804">Transcription</keyword>
<evidence type="ECO:0000313" key="7">
    <source>
        <dbReference type="EnsemblPlants" id="EMT16754"/>
    </source>
</evidence>
<dbReference type="InterPro" id="IPR011011">
    <property type="entry name" value="Znf_FYVE_PHD"/>
</dbReference>
<organism evidence="7">
    <name type="scientific">Aegilops tauschii</name>
    <name type="common">Tausch's goatgrass</name>
    <name type="synonym">Aegilops squarrosa</name>
    <dbReference type="NCBI Taxonomy" id="37682"/>
    <lineage>
        <taxon>Eukaryota</taxon>
        <taxon>Viridiplantae</taxon>
        <taxon>Streptophyta</taxon>
        <taxon>Embryophyta</taxon>
        <taxon>Tracheophyta</taxon>
        <taxon>Spermatophyta</taxon>
        <taxon>Magnoliopsida</taxon>
        <taxon>Liliopsida</taxon>
        <taxon>Poales</taxon>
        <taxon>Poaceae</taxon>
        <taxon>BOP clade</taxon>
        <taxon>Pooideae</taxon>
        <taxon>Triticodae</taxon>
        <taxon>Triticeae</taxon>
        <taxon>Triticinae</taxon>
        <taxon>Aegilops</taxon>
    </lineage>
</organism>
<feature type="compositionally biased region" description="Polar residues" evidence="6">
    <location>
        <begin position="168"/>
        <end position="177"/>
    </location>
</feature>
<name>R7WDE3_AEGTA</name>